<dbReference type="AlphaFoldDB" id="A0A853FFS0"/>
<evidence type="ECO:0000256" key="8">
    <source>
        <dbReference type="ARBA" id="ARBA00023014"/>
    </source>
</evidence>
<keyword evidence="7 10" id="KW-0408">Iron</keyword>
<dbReference type="Proteomes" id="UP000580517">
    <property type="component" value="Unassembled WGS sequence"/>
</dbReference>
<keyword evidence="14" id="KW-1185">Reference proteome</keyword>
<evidence type="ECO:0000256" key="6">
    <source>
        <dbReference type="ARBA" id="ARBA00022723"/>
    </source>
</evidence>
<evidence type="ECO:0000313" key="13">
    <source>
        <dbReference type="EMBL" id="NYT38522.1"/>
    </source>
</evidence>
<feature type="domain" description="Fe-S hydro-lyase tartrate dehydratase alpha-type catalytic" evidence="11">
    <location>
        <begin position="11"/>
        <end position="284"/>
    </location>
</feature>
<accession>A0A853FFS0</accession>
<dbReference type="NCBIfam" id="TIGR00723">
    <property type="entry name" value="ttdB_fumA_fumB"/>
    <property type="match status" value="1"/>
</dbReference>
<dbReference type="PIRSF" id="PIRSF001394">
    <property type="entry name" value="Fe_dep_fumar_hy"/>
    <property type="match status" value="1"/>
</dbReference>
<evidence type="ECO:0000313" key="14">
    <source>
        <dbReference type="Proteomes" id="UP000580517"/>
    </source>
</evidence>
<proteinExistence type="inferred from homology"/>
<sequence length="507" mass="55020">MTLIKEEDLIQSIADAVQFISYYHPADYIRHLARAYEREENPAAKDAIAQILTNSRMCAEGRRPICQDTGVVNVFLKIGMDVRFDTRLSMQDLCDEGVRRGYTNPDNPLRASILTDPLFTRKNTRDNTPCIVSVELVPGDKVDVQIAAKGGGSENKSKFAMLNPSDSLVDWVLKTVPAMGAGWCPPGMLGIGVGGTAEKAMLMAKQSLMDDIDMHELLERGPQSKLEELRIELYTKVNALGIGAQGLGGLTTVLDVKINTFPTHAASKPVAMIPNCAATRHAHFTLDGSGPAVLAPPSLSEWPDVHWAPDYNASRQVDLDALTPQEVAGWQPGQTLLLSGKMLTGRDAAHKRIQDMLAQGEKLPVDFTNRVIYYVGPVDPVGEEVVGPAGPTTSSRMDKFTDMMLDKTGLIAMVGKAERGPEAIEAIRRHKSAYLMAVGGSAYLVSKAIRAARVVAFEDLGMEAIYEFDVKDMPVTVAVDATGTSVHDTGPRTWKTRIAEIPLVPVA</sequence>
<dbReference type="InterPro" id="IPR036660">
    <property type="entry name" value="Fe-S_hydroAse_TtdB_cat_sf"/>
</dbReference>
<dbReference type="EMBL" id="JACCEW010000006">
    <property type="protein sequence ID" value="NYT38522.1"/>
    <property type="molecule type" value="Genomic_DNA"/>
</dbReference>
<keyword evidence="6 10" id="KW-0479">Metal-binding</keyword>
<dbReference type="GO" id="GO:0046872">
    <property type="term" value="F:metal ion binding"/>
    <property type="evidence" value="ECO:0007669"/>
    <property type="project" value="UniProtKB-UniRule"/>
</dbReference>
<evidence type="ECO:0000256" key="2">
    <source>
        <dbReference type="ARBA" id="ARBA00001966"/>
    </source>
</evidence>
<dbReference type="InterPro" id="IPR004646">
    <property type="entry name" value="Fe-S_hydro-lyase_TtdA-typ_cat"/>
</dbReference>
<dbReference type="PANTHER" id="PTHR43351">
    <property type="entry name" value="L(+)-TARTRATE DEHYDRATASE SUBUNIT BETA"/>
    <property type="match status" value="1"/>
</dbReference>
<comment type="catalytic activity">
    <reaction evidence="1 10">
        <text>(S)-malate = fumarate + H2O</text>
        <dbReference type="Rhea" id="RHEA:12460"/>
        <dbReference type="ChEBI" id="CHEBI:15377"/>
        <dbReference type="ChEBI" id="CHEBI:15589"/>
        <dbReference type="ChEBI" id="CHEBI:29806"/>
        <dbReference type="EC" id="4.2.1.2"/>
    </reaction>
</comment>
<evidence type="ECO:0000256" key="9">
    <source>
        <dbReference type="ARBA" id="ARBA00023239"/>
    </source>
</evidence>
<dbReference type="GO" id="GO:0051539">
    <property type="term" value="F:4 iron, 4 sulfur cluster binding"/>
    <property type="evidence" value="ECO:0007669"/>
    <property type="project" value="UniProtKB-UniRule"/>
</dbReference>
<evidence type="ECO:0000259" key="11">
    <source>
        <dbReference type="Pfam" id="PF05681"/>
    </source>
</evidence>
<organism evidence="13 14">
    <name type="scientific">Allopusillimonas soli</name>
    <dbReference type="NCBI Taxonomy" id="659016"/>
    <lineage>
        <taxon>Bacteria</taxon>
        <taxon>Pseudomonadati</taxon>
        <taxon>Pseudomonadota</taxon>
        <taxon>Betaproteobacteria</taxon>
        <taxon>Burkholderiales</taxon>
        <taxon>Alcaligenaceae</taxon>
        <taxon>Allopusillimonas</taxon>
    </lineage>
</organism>
<dbReference type="NCBIfam" id="TIGR00722">
    <property type="entry name" value="ttdA_fumA_fumB"/>
    <property type="match status" value="1"/>
</dbReference>
<comment type="function">
    <text evidence="10">Catalyzes the reversible hydration of fumarate to (S)-malate.</text>
</comment>
<comment type="cofactor">
    <cofactor evidence="2 10">
        <name>[4Fe-4S] cluster</name>
        <dbReference type="ChEBI" id="CHEBI:49883"/>
    </cofactor>
</comment>
<dbReference type="Pfam" id="PF05681">
    <property type="entry name" value="Fumerase"/>
    <property type="match status" value="1"/>
</dbReference>
<dbReference type="GO" id="GO:0004333">
    <property type="term" value="F:fumarate hydratase activity"/>
    <property type="evidence" value="ECO:0007669"/>
    <property type="project" value="UniProtKB-UniRule"/>
</dbReference>
<dbReference type="SUPFAM" id="SSF117457">
    <property type="entry name" value="FumA C-terminal domain-like"/>
    <property type="match status" value="1"/>
</dbReference>
<dbReference type="GO" id="GO:0006091">
    <property type="term" value="P:generation of precursor metabolites and energy"/>
    <property type="evidence" value="ECO:0007669"/>
    <property type="project" value="InterPro"/>
</dbReference>
<name>A0A853FFS0_9BURK</name>
<dbReference type="Gene3D" id="3.20.130.10">
    <property type="entry name" value="Fe-S hydro-lyase, tartrate dehydratase beta-type, catalytic domain"/>
    <property type="match status" value="1"/>
</dbReference>
<keyword evidence="8 10" id="KW-0411">Iron-sulfur</keyword>
<evidence type="ECO:0000256" key="7">
    <source>
        <dbReference type="ARBA" id="ARBA00023004"/>
    </source>
</evidence>
<evidence type="ECO:0000256" key="4">
    <source>
        <dbReference type="ARBA" id="ARBA00011738"/>
    </source>
</evidence>
<dbReference type="OrthoDB" id="9798978at2"/>
<keyword evidence="5 10" id="KW-0004">4Fe-4S</keyword>
<evidence type="ECO:0000256" key="5">
    <source>
        <dbReference type="ARBA" id="ARBA00022485"/>
    </source>
</evidence>
<dbReference type="PANTHER" id="PTHR43351:SF2">
    <property type="entry name" value="L(+)-TARTRATE DEHYDRATASE SUBUNIT BETA-RELATED"/>
    <property type="match status" value="1"/>
</dbReference>
<comment type="caution">
    <text evidence="13">The sequence shown here is derived from an EMBL/GenBank/DDBJ whole genome shotgun (WGS) entry which is preliminary data.</text>
</comment>
<comment type="subunit">
    <text evidence="4 10">Homodimer.</text>
</comment>
<dbReference type="EC" id="4.2.1.2" evidence="10"/>
<dbReference type="RefSeq" id="WP_129970956.1">
    <property type="nucleotide sequence ID" value="NZ_JACCEW010000006.1"/>
</dbReference>
<evidence type="ECO:0000256" key="1">
    <source>
        <dbReference type="ARBA" id="ARBA00000929"/>
    </source>
</evidence>
<keyword evidence="9 10" id="KW-0456">Lyase</keyword>
<evidence type="ECO:0000259" key="12">
    <source>
        <dbReference type="Pfam" id="PF05683"/>
    </source>
</evidence>
<reference evidence="13 14" key="1">
    <citation type="submission" date="2020-07" db="EMBL/GenBank/DDBJ databases">
        <title>Taxonomic revisions and descriptions of new bacterial species based on genomic comparisons in the high-G+C-content subgroup of the family Alcaligenaceae.</title>
        <authorList>
            <person name="Szabo A."/>
            <person name="Felfoldi T."/>
        </authorList>
    </citation>
    <scope>NUCLEOTIDE SEQUENCE [LARGE SCALE GENOMIC DNA]</scope>
    <source>
        <strain evidence="13 14">DSM 25264</strain>
    </source>
</reference>
<dbReference type="InterPro" id="IPR004647">
    <property type="entry name" value="Fe-S_hydro-lyase_TtdB-typ_cat"/>
</dbReference>
<gene>
    <name evidence="13" type="ORF">H0A68_16685</name>
</gene>
<evidence type="ECO:0000256" key="3">
    <source>
        <dbReference type="ARBA" id="ARBA00008876"/>
    </source>
</evidence>
<dbReference type="Pfam" id="PF05683">
    <property type="entry name" value="Fumerase_C"/>
    <property type="match status" value="1"/>
</dbReference>
<dbReference type="InterPro" id="IPR011167">
    <property type="entry name" value="Fe_dep_fumarate_hydratase"/>
</dbReference>
<protein>
    <recommendedName>
        <fullName evidence="10">Fumarate hydratase class I</fullName>
        <ecNumber evidence="10">4.2.1.2</ecNumber>
    </recommendedName>
</protein>
<evidence type="ECO:0000256" key="10">
    <source>
        <dbReference type="PIRNR" id="PIRNR001394"/>
    </source>
</evidence>
<feature type="domain" description="Fe-S hydro-lyase tartrate dehydratase beta-type catalytic" evidence="12">
    <location>
        <begin position="288"/>
        <end position="489"/>
    </location>
</feature>
<comment type="similarity">
    <text evidence="3 10">Belongs to the class-I fumarase family.</text>
</comment>